<feature type="domain" description="Zn(2)-C6 fungal-type" evidence="9">
    <location>
        <begin position="19"/>
        <end position="48"/>
    </location>
</feature>
<dbReference type="GO" id="GO:0006351">
    <property type="term" value="P:DNA-templated transcription"/>
    <property type="evidence" value="ECO:0007669"/>
    <property type="project" value="InterPro"/>
</dbReference>
<evidence type="ECO:0000256" key="2">
    <source>
        <dbReference type="ARBA" id="ARBA00022723"/>
    </source>
</evidence>
<dbReference type="Proteomes" id="UP000033483">
    <property type="component" value="Unassembled WGS sequence"/>
</dbReference>
<dbReference type="PANTHER" id="PTHR31313:SF81">
    <property type="entry name" value="TY1 ENHANCER ACTIVATOR"/>
    <property type="match status" value="1"/>
</dbReference>
<evidence type="ECO:0000259" key="9">
    <source>
        <dbReference type="PROSITE" id="PS50048"/>
    </source>
</evidence>
<evidence type="ECO:0000313" key="11">
    <source>
        <dbReference type="Proteomes" id="UP000033483"/>
    </source>
</evidence>
<evidence type="ECO:0000313" key="10">
    <source>
        <dbReference type="EMBL" id="KKA31011.1"/>
    </source>
</evidence>
<gene>
    <name evidence="10" type="ORF">TD95_005125</name>
</gene>
<keyword evidence="3" id="KW-0862">Zinc</keyword>
<proteinExistence type="predicted"/>
<dbReference type="PROSITE" id="PS00463">
    <property type="entry name" value="ZN2_CY6_FUNGAL_1"/>
    <property type="match status" value="1"/>
</dbReference>
<keyword evidence="2" id="KW-0479">Metal-binding</keyword>
<evidence type="ECO:0000256" key="7">
    <source>
        <dbReference type="ARBA" id="ARBA00023242"/>
    </source>
</evidence>
<dbReference type="InterPro" id="IPR051615">
    <property type="entry name" value="Transcr_Regulatory_Elem"/>
</dbReference>
<dbReference type="GO" id="GO:0005634">
    <property type="term" value="C:nucleus"/>
    <property type="evidence" value="ECO:0007669"/>
    <property type="project" value="UniProtKB-SubCell"/>
</dbReference>
<reference evidence="10 11" key="1">
    <citation type="submission" date="2015-03" db="EMBL/GenBank/DDBJ databases">
        <authorList>
            <person name="Radwan O."/>
            <person name="Al-Naeli F.A."/>
            <person name="Rendon G.A."/>
            <person name="Fields C."/>
        </authorList>
    </citation>
    <scope>NUCLEOTIDE SEQUENCE [LARGE SCALE GENOMIC DNA]</scope>
    <source>
        <strain evidence="10">CR-DP1</strain>
    </source>
</reference>
<feature type="non-terminal residue" evidence="10">
    <location>
        <position position="711"/>
    </location>
</feature>
<keyword evidence="4" id="KW-0805">Transcription regulation</keyword>
<evidence type="ECO:0000256" key="1">
    <source>
        <dbReference type="ARBA" id="ARBA00004123"/>
    </source>
</evidence>
<protein>
    <recommendedName>
        <fullName evidence="9">Zn(2)-C6 fungal-type domain-containing protein</fullName>
    </recommendedName>
</protein>
<dbReference type="Pfam" id="PF00172">
    <property type="entry name" value="Zn_clus"/>
    <property type="match status" value="1"/>
</dbReference>
<dbReference type="GO" id="GO:0000981">
    <property type="term" value="F:DNA-binding transcription factor activity, RNA polymerase II-specific"/>
    <property type="evidence" value="ECO:0007669"/>
    <property type="project" value="InterPro"/>
</dbReference>
<dbReference type="SMART" id="SM00066">
    <property type="entry name" value="GAL4"/>
    <property type="match status" value="1"/>
</dbReference>
<keyword evidence="11" id="KW-1185">Reference proteome</keyword>
<evidence type="ECO:0000256" key="6">
    <source>
        <dbReference type="ARBA" id="ARBA00023163"/>
    </source>
</evidence>
<dbReference type="SUPFAM" id="SSF57701">
    <property type="entry name" value="Zn2/Cys6 DNA-binding domain"/>
    <property type="match status" value="1"/>
</dbReference>
<dbReference type="Gene3D" id="4.10.240.10">
    <property type="entry name" value="Zn(2)-C6 fungal-type DNA-binding domain"/>
    <property type="match status" value="1"/>
</dbReference>
<organism evidence="10 11">
    <name type="scientific">Thielaviopsis punctulata</name>
    <dbReference type="NCBI Taxonomy" id="72032"/>
    <lineage>
        <taxon>Eukaryota</taxon>
        <taxon>Fungi</taxon>
        <taxon>Dikarya</taxon>
        <taxon>Ascomycota</taxon>
        <taxon>Pezizomycotina</taxon>
        <taxon>Sordariomycetes</taxon>
        <taxon>Hypocreomycetidae</taxon>
        <taxon>Microascales</taxon>
        <taxon>Ceratocystidaceae</taxon>
        <taxon>Thielaviopsis</taxon>
    </lineage>
</organism>
<comment type="subcellular location">
    <subcellularLocation>
        <location evidence="1">Nucleus</location>
    </subcellularLocation>
</comment>
<dbReference type="InterPro" id="IPR036864">
    <property type="entry name" value="Zn2-C6_fun-type_DNA-bd_sf"/>
</dbReference>
<keyword evidence="6" id="KW-0804">Transcription</keyword>
<feature type="compositionally biased region" description="Low complexity" evidence="8">
    <location>
        <begin position="183"/>
        <end position="200"/>
    </location>
</feature>
<dbReference type="GO" id="GO:0008270">
    <property type="term" value="F:zinc ion binding"/>
    <property type="evidence" value="ECO:0007669"/>
    <property type="project" value="InterPro"/>
</dbReference>
<dbReference type="AlphaFoldDB" id="A0A0F4ZLJ8"/>
<evidence type="ECO:0000256" key="8">
    <source>
        <dbReference type="SAM" id="MobiDB-lite"/>
    </source>
</evidence>
<keyword evidence="5" id="KW-0238">DNA-binding</keyword>
<dbReference type="EMBL" id="LAEV01000139">
    <property type="protein sequence ID" value="KKA31011.1"/>
    <property type="molecule type" value="Genomic_DNA"/>
</dbReference>
<dbReference type="Pfam" id="PF04082">
    <property type="entry name" value="Fungal_trans"/>
    <property type="match status" value="1"/>
</dbReference>
<comment type="caution">
    <text evidence="10">The sequence shown here is derived from an EMBL/GenBank/DDBJ whole genome shotgun (WGS) entry which is preliminary data.</text>
</comment>
<dbReference type="CDD" id="cd00067">
    <property type="entry name" value="GAL4"/>
    <property type="match status" value="1"/>
</dbReference>
<dbReference type="InterPro" id="IPR007219">
    <property type="entry name" value="XnlR_reg_dom"/>
</dbReference>
<dbReference type="InterPro" id="IPR001138">
    <property type="entry name" value="Zn2Cys6_DnaBD"/>
</dbReference>
<evidence type="ECO:0000256" key="4">
    <source>
        <dbReference type="ARBA" id="ARBA00023015"/>
    </source>
</evidence>
<dbReference type="SMART" id="SM00906">
    <property type="entry name" value="Fungal_trans"/>
    <property type="match status" value="1"/>
</dbReference>
<sequence length="711" mass="78939">METGRDVLKTPIGEPVKTSCERCRRRKIKCDRNQPCAKCAKARADCVRGSGEKQRPVSKSYVSALEAQLASLELFIHKVASSNSNQRNELLENYIKSHLAPDSPFSNSATANVPASASTSASASNLGIAPPNASVDSDVIVARRRAGHLHKLSALNAPQFYGGTSLYQLQMTQMVDELDSLKLDNNNNANSSSTTTITDNNKPDTSNKSLMSPPDTCFQYSPHDQISQRMMSTFFRTIYPYNMIVYREYFLRDYDTGCGRYYSDILMYSICSLAALVADEPMAEATSRVYASQAQTLLFNNLDTPDLCMLQALLLLGYREIGQDNSSKGWLFCGMAFRLAHEMGLHLDPNNWGSGTEASVDREILRRIYWAAFIVDKQLSLYFGRPPALYPQESDVRNTIRIPYPPDWQNLLDLYIADNTSANAYEDGIALVGSFIYQAELAKITHTIITDIFENRRSNADDTIAAAKARQAHLALIKWLSGLPGKLHWNQWTVGQISPEVLHLHMAFHTLMIILHRPPQQLFNKPGIASSEDVEICYQSLQALFRLMRSYSRYYDYRCLPLDFVHTLSTAAGTVLMKRHFEKTPWDDSEVAKNLTFLIDAMDAVQLTWPCVRKIQDIVIAARSAGGDMALDNSFLYGDPINGLVDMSDTQRAMAGTNILQIPSHSSPGVSISQQSPSGSDILGTLVTDNMLGGSGGWEHPPEGVSADIST</sequence>
<keyword evidence="7" id="KW-0539">Nucleus</keyword>
<dbReference type="PANTHER" id="PTHR31313">
    <property type="entry name" value="TY1 ENHANCER ACTIVATOR"/>
    <property type="match status" value="1"/>
</dbReference>
<dbReference type="PROSITE" id="PS50048">
    <property type="entry name" value="ZN2_CY6_FUNGAL_2"/>
    <property type="match status" value="1"/>
</dbReference>
<dbReference type="OrthoDB" id="2154091at2759"/>
<accession>A0A0F4ZLJ8</accession>
<feature type="region of interest" description="Disordered" evidence="8">
    <location>
        <begin position="183"/>
        <end position="214"/>
    </location>
</feature>
<dbReference type="GO" id="GO:0003677">
    <property type="term" value="F:DNA binding"/>
    <property type="evidence" value="ECO:0007669"/>
    <property type="project" value="UniProtKB-KW"/>
</dbReference>
<evidence type="ECO:0000256" key="5">
    <source>
        <dbReference type="ARBA" id="ARBA00023125"/>
    </source>
</evidence>
<dbReference type="CDD" id="cd12148">
    <property type="entry name" value="fungal_TF_MHR"/>
    <property type="match status" value="1"/>
</dbReference>
<name>A0A0F4ZLJ8_9PEZI</name>
<evidence type="ECO:0000256" key="3">
    <source>
        <dbReference type="ARBA" id="ARBA00022833"/>
    </source>
</evidence>